<sequence>MFLEKTETTFVVVSIYDLRTKASKAKIAGHVQFRSMWKFERQMRTMRAYKCNLLFKNLRVQRNPQMTLWNGFNLKSGSSIRMEMKGQQENCYLCQEARQKMLEATKEIDGSEDDGLEDITVDFDMANVVDDSNNDVVISPRSDVPPDIVSASEEEEFTNDDEDEAADEEDEDEFNGELSEEEEDGDADLFGLTEDSESDESE</sequence>
<protein>
    <submittedName>
        <fullName evidence="2">Uncharacterized protein</fullName>
    </submittedName>
</protein>
<evidence type="ECO:0000256" key="1">
    <source>
        <dbReference type="SAM" id="MobiDB-lite"/>
    </source>
</evidence>
<name>A0A9Q1R2X4_9SOLA</name>
<evidence type="ECO:0000313" key="2">
    <source>
        <dbReference type="EMBL" id="KAJ8537687.1"/>
    </source>
</evidence>
<accession>A0A9Q1R2X4</accession>
<dbReference type="Proteomes" id="UP001152561">
    <property type="component" value="Unassembled WGS sequence"/>
</dbReference>
<reference evidence="3" key="1">
    <citation type="journal article" date="2023" name="Proc. Natl. Acad. Sci. U.S.A.">
        <title>Genomic and structural basis for evolution of tropane alkaloid biosynthesis.</title>
        <authorList>
            <person name="Wanga Y.-J."/>
            <person name="Taina T."/>
            <person name="Yua J.-Y."/>
            <person name="Lia J."/>
            <person name="Xua B."/>
            <person name="Chenc J."/>
            <person name="D'Auriad J.C."/>
            <person name="Huanga J.-P."/>
            <person name="Huanga S.-X."/>
        </authorList>
    </citation>
    <scope>NUCLEOTIDE SEQUENCE [LARGE SCALE GENOMIC DNA]</scope>
    <source>
        <strain evidence="3">cv. KIB-2019</strain>
    </source>
</reference>
<organism evidence="2 3">
    <name type="scientific">Anisodus acutangulus</name>
    <dbReference type="NCBI Taxonomy" id="402998"/>
    <lineage>
        <taxon>Eukaryota</taxon>
        <taxon>Viridiplantae</taxon>
        <taxon>Streptophyta</taxon>
        <taxon>Embryophyta</taxon>
        <taxon>Tracheophyta</taxon>
        <taxon>Spermatophyta</taxon>
        <taxon>Magnoliopsida</taxon>
        <taxon>eudicotyledons</taxon>
        <taxon>Gunneridae</taxon>
        <taxon>Pentapetalae</taxon>
        <taxon>asterids</taxon>
        <taxon>lamiids</taxon>
        <taxon>Solanales</taxon>
        <taxon>Solanaceae</taxon>
        <taxon>Solanoideae</taxon>
        <taxon>Hyoscyameae</taxon>
        <taxon>Anisodus</taxon>
    </lineage>
</organism>
<dbReference type="EMBL" id="JAJAGQ010000017">
    <property type="protein sequence ID" value="KAJ8537687.1"/>
    <property type="molecule type" value="Genomic_DNA"/>
</dbReference>
<feature type="compositionally biased region" description="Acidic residues" evidence="1">
    <location>
        <begin position="152"/>
        <end position="187"/>
    </location>
</feature>
<proteinExistence type="predicted"/>
<keyword evidence="3" id="KW-1185">Reference proteome</keyword>
<evidence type="ECO:0000313" key="3">
    <source>
        <dbReference type="Proteomes" id="UP001152561"/>
    </source>
</evidence>
<feature type="region of interest" description="Disordered" evidence="1">
    <location>
        <begin position="133"/>
        <end position="202"/>
    </location>
</feature>
<comment type="caution">
    <text evidence="2">The sequence shown here is derived from an EMBL/GenBank/DDBJ whole genome shotgun (WGS) entry which is preliminary data.</text>
</comment>
<gene>
    <name evidence="2" type="ORF">K7X08_014227</name>
</gene>
<dbReference type="AlphaFoldDB" id="A0A9Q1R2X4"/>